<name>A0A1B2DGW3_9BACL</name>
<gene>
    <name evidence="1" type="ORF">BBD42_11080</name>
</gene>
<reference evidence="1" key="1">
    <citation type="submission" date="2016-08" db="EMBL/GenBank/DDBJ databases">
        <title>Complete Genome Seqeunce of Paenibacillus sp. BIHB 4019 from tea rhizoplane.</title>
        <authorList>
            <person name="Thakur R."/>
            <person name="Swarnkar M.K."/>
            <person name="Gulati A."/>
        </authorList>
    </citation>
    <scope>NUCLEOTIDE SEQUENCE [LARGE SCALE GENOMIC DNA]</scope>
    <source>
        <strain evidence="1">BIHB4019</strain>
    </source>
</reference>
<protein>
    <submittedName>
        <fullName evidence="1">Uncharacterized protein</fullName>
    </submittedName>
</protein>
<sequence>MAFSIEKMFFAGYIYESIIINKVLIQTISQTKVINSDLMPEDYQISLLYIWQSHYHNSEHIL</sequence>
<dbReference type="AlphaFoldDB" id="A0A1B2DGW3"/>
<dbReference type="EMBL" id="CP016808">
    <property type="protein sequence ID" value="ANY66952.1"/>
    <property type="molecule type" value="Genomic_DNA"/>
</dbReference>
<accession>A0A1B2DGW3</accession>
<organism evidence="1">
    <name type="scientific">Paenibacillus sp. BIHB 4019</name>
    <dbReference type="NCBI Taxonomy" id="1870819"/>
    <lineage>
        <taxon>Bacteria</taxon>
        <taxon>Bacillati</taxon>
        <taxon>Bacillota</taxon>
        <taxon>Bacilli</taxon>
        <taxon>Bacillales</taxon>
        <taxon>Paenibacillaceae</taxon>
        <taxon>Paenibacillus</taxon>
    </lineage>
</organism>
<evidence type="ECO:0000313" key="1">
    <source>
        <dbReference type="EMBL" id="ANY66952.1"/>
    </source>
</evidence>
<proteinExistence type="predicted"/>